<evidence type="ECO:0000313" key="2">
    <source>
        <dbReference type="EMBL" id="CCD56009.1"/>
    </source>
</evidence>
<dbReference type="EMBL" id="FQ790358">
    <property type="protein sequence ID" value="CCD56009.1"/>
    <property type="molecule type" value="Genomic_DNA"/>
</dbReference>
<evidence type="ECO:0000256" key="1">
    <source>
        <dbReference type="SAM" id="MobiDB-lite"/>
    </source>
</evidence>
<organism evidence="2 3">
    <name type="scientific">Botryotinia fuckeliana (strain T4)</name>
    <name type="common">Noble rot fungus</name>
    <name type="synonym">Botrytis cinerea</name>
    <dbReference type="NCBI Taxonomy" id="999810"/>
    <lineage>
        <taxon>Eukaryota</taxon>
        <taxon>Fungi</taxon>
        <taxon>Dikarya</taxon>
        <taxon>Ascomycota</taxon>
        <taxon>Pezizomycotina</taxon>
        <taxon>Leotiomycetes</taxon>
        <taxon>Helotiales</taxon>
        <taxon>Sclerotiniaceae</taxon>
        <taxon>Botrytis</taxon>
    </lineage>
</organism>
<protein>
    <submittedName>
        <fullName evidence="2">Uncharacterized protein</fullName>
    </submittedName>
</protein>
<feature type="compositionally biased region" description="Basic and acidic residues" evidence="1">
    <location>
        <begin position="32"/>
        <end position="44"/>
    </location>
</feature>
<dbReference type="AlphaFoldDB" id="G2YWL1"/>
<feature type="region of interest" description="Disordered" evidence="1">
    <location>
        <begin position="14"/>
        <end position="60"/>
    </location>
</feature>
<gene>
    <name evidence="2" type="ORF">BofuT4_uP151410.1</name>
</gene>
<accession>G2YWL1</accession>
<reference evidence="3" key="1">
    <citation type="journal article" date="2011" name="PLoS Genet.">
        <title>Genomic analysis of the necrotrophic fungal pathogens Sclerotinia sclerotiorum and Botrytis cinerea.</title>
        <authorList>
            <person name="Amselem J."/>
            <person name="Cuomo C.A."/>
            <person name="van Kan J.A."/>
            <person name="Viaud M."/>
            <person name="Benito E.P."/>
            <person name="Couloux A."/>
            <person name="Coutinho P.M."/>
            <person name="de Vries R.P."/>
            <person name="Dyer P.S."/>
            <person name="Fillinger S."/>
            <person name="Fournier E."/>
            <person name="Gout L."/>
            <person name="Hahn M."/>
            <person name="Kohn L."/>
            <person name="Lapalu N."/>
            <person name="Plummer K.M."/>
            <person name="Pradier J.M."/>
            <person name="Quevillon E."/>
            <person name="Sharon A."/>
            <person name="Simon A."/>
            <person name="ten Have A."/>
            <person name="Tudzynski B."/>
            <person name="Tudzynski P."/>
            <person name="Wincker P."/>
            <person name="Andrew M."/>
            <person name="Anthouard V."/>
            <person name="Beever R.E."/>
            <person name="Beffa R."/>
            <person name="Benoit I."/>
            <person name="Bouzid O."/>
            <person name="Brault B."/>
            <person name="Chen Z."/>
            <person name="Choquer M."/>
            <person name="Collemare J."/>
            <person name="Cotton P."/>
            <person name="Danchin E.G."/>
            <person name="Da Silva C."/>
            <person name="Gautier A."/>
            <person name="Giraud C."/>
            <person name="Giraud T."/>
            <person name="Gonzalez C."/>
            <person name="Grossetete S."/>
            <person name="Guldener U."/>
            <person name="Henrissat B."/>
            <person name="Howlett B.J."/>
            <person name="Kodira C."/>
            <person name="Kretschmer M."/>
            <person name="Lappartient A."/>
            <person name="Leroch M."/>
            <person name="Levis C."/>
            <person name="Mauceli E."/>
            <person name="Neuveglise C."/>
            <person name="Oeser B."/>
            <person name="Pearson M."/>
            <person name="Poulain J."/>
            <person name="Poussereau N."/>
            <person name="Quesneville H."/>
            <person name="Rascle C."/>
            <person name="Schumacher J."/>
            <person name="Segurens B."/>
            <person name="Sexton A."/>
            <person name="Silva E."/>
            <person name="Sirven C."/>
            <person name="Soanes D.M."/>
            <person name="Talbot N.J."/>
            <person name="Templeton M."/>
            <person name="Yandava C."/>
            <person name="Yarden O."/>
            <person name="Zeng Q."/>
            <person name="Rollins J.A."/>
            <person name="Lebrun M.H."/>
            <person name="Dickman M."/>
        </authorList>
    </citation>
    <scope>NUCLEOTIDE SEQUENCE [LARGE SCALE GENOMIC DNA]</scope>
    <source>
        <strain evidence="3">T4</strain>
    </source>
</reference>
<dbReference type="InParanoid" id="G2YWL1"/>
<proteinExistence type="predicted"/>
<name>G2YWL1_BOTF4</name>
<sequence>MKFGGHRCKAIWGDSTHQDCLPEPSSPGASTEHIRKYDTSRTKPESSSISSTLDNLSSGT</sequence>
<evidence type="ECO:0000313" key="3">
    <source>
        <dbReference type="Proteomes" id="UP000008177"/>
    </source>
</evidence>
<feature type="compositionally biased region" description="Low complexity" evidence="1">
    <location>
        <begin position="46"/>
        <end position="60"/>
    </location>
</feature>
<dbReference type="Proteomes" id="UP000008177">
    <property type="component" value="Unplaced contigs"/>
</dbReference>
<dbReference type="HOGENOM" id="CLU_2941493_0_0_1"/>